<protein>
    <submittedName>
        <fullName evidence="2">Uncharacterized protein</fullName>
    </submittedName>
</protein>
<keyword evidence="1" id="KW-1185">Reference proteome</keyword>
<evidence type="ECO:0000313" key="1">
    <source>
        <dbReference type="Proteomes" id="UP000887565"/>
    </source>
</evidence>
<proteinExistence type="predicted"/>
<accession>A0A915KY74</accession>
<organism evidence="1 2">
    <name type="scientific">Romanomermis culicivorax</name>
    <name type="common">Nematode worm</name>
    <dbReference type="NCBI Taxonomy" id="13658"/>
    <lineage>
        <taxon>Eukaryota</taxon>
        <taxon>Metazoa</taxon>
        <taxon>Ecdysozoa</taxon>
        <taxon>Nematoda</taxon>
        <taxon>Enoplea</taxon>
        <taxon>Dorylaimia</taxon>
        <taxon>Mermithida</taxon>
        <taxon>Mermithoidea</taxon>
        <taxon>Mermithidae</taxon>
        <taxon>Romanomermis</taxon>
    </lineage>
</organism>
<reference evidence="2" key="1">
    <citation type="submission" date="2022-11" db="UniProtKB">
        <authorList>
            <consortium name="WormBaseParasite"/>
        </authorList>
    </citation>
    <scope>IDENTIFICATION</scope>
</reference>
<sequence>IDSIDILDLLDLKKGCSWESNLGYPHSKLISSPLDHHTRRFARLTFYNILLIEYFVMHAMPAGIYCRD</sequence>
<dbReference type="Proteomes" id="UP000887565">
    <property type="component" value="Unplaced"/>
</dbReference>
<dbReference type="WBParaSite" id="nRc.2.0.1.t43771-RA">
    <property type="protein sequence ID" value="nRc.2.0.1.t43771-RA"/>
    <property type="gene ID" value="nRc.2.0.1.g43771"/>
</dbReference>
<dbReference type="AlphaFoldDB" id="A0A915KY74"/>
<evidence type="ECO:0000313" key="2">
    <source>
        <dbReference type="WBParaSite" id="nRc.2.0.1.t43771-RA"/>
    </source>
</evidence>
<name>A0A915KY74_ROMCU</name>